<organism evidence="2">
    <name type="scientific">marine metagenome</name>
    <dbReference type="NCBI Taxonomy" id="408172"/>
    <lineage>
        <taxon>unclassified sequences</taxon>
        <taxon>metagenomes</taxon>
        <taxon>ecological metagenomes</taxon>
    </lineage>
</organism>
<reference evidence="2" key="1">
    <citation type="submission" date="2018-05" db="EMBL/GenBank/DDBJ databases">
        <authorList>
            <person name="Lanie J.A."/>
            <person name="Ng W.-L."/>
            <person name="Kazmierczak K.M."/>
            <person name="Andrzejewski T.M."/>
            <person name="Davidsen T.M."/>
            <person name="Wayne K.J."/>
            <person name="Tettelin H."/>
            <person name="Glass J.I."/>
            <person name="Rusch D."/>
            <person name="Podicherti R."/>
            <person name="Tsui H.-C.T."/>
            <person name="Winkler M.E."/>
        </authorList>
    </citation>
    <scope>NUCLEOTIDE SEQUENCE</scope>
</reference>
<accession>A0A383A3E3</accession>
<dbReference type="InterPro" id="IPR057868">
    <property type="entry name" value="HMG-CoA"/>
</dbReference>
<name>A0A383A3E3_9ZZZZ</name>
<evidence type="ECO:0000259" key="1">
    <source>
        <dbReference type="Pfam" id="PF25653"/>
    </source>
</evidence>
<dbReference type="Pfam" id="PF25653">
    <property type="entry name" value="HMG-CoA_red_N"/>
    <property type="match status" value="1"/>
</dbReference>
<feature type="domain" description="Hydroxymethylglutaryl-CoA reductase-like" evidence="1">
    <location>
        <begin position="8"/>
        <end position="118"/>
    </location>
</feature>
<sequence length="126" mass="13960">MLSVPSFLLRKLYVKGSLQSTSQSVSFRLRNSLGSGYAEAMSPLTLDGKEMPMEDTYFYVDSEPRSFDTVSKDNPFSLLLNQDTVITVENVSLSPEPHKVGMGFKVPGLGMLRFDFIDQPLTGDQA</sequence>
<protein>
    <recommendedName>
        <fullName evidence="1">Hydroxymethylglutaryl-CoA reductase-like domain-containing protein</fullName>
    </recommendedName>
</protein>
<evidence type="ECO:0000313" key="2">
    <source>
        <dbReference type="EMBL" id="SVE02214.1"/>
    </source>
</evidence>
<dbReference type="EMBL" id="UINC01188815">
    <property type="protein sequence ID" value="SVE02214.1"/>
    <property type="molecule type" value="Genomic_DNA"/>
</dbReference>
<proteinExistence type="predicted"/>
<dbReference type="AlphaFoldDB" id="A0A383A3E3"/>
<gene>
    <name evidence="2" type="ORF">METZ01_LOCUS455068</name>
</gene>